<dbReference type="SUPFAM" id="SSF141868">
    <property type="entry name" value="EAL domain-like"/>
    <property type="match status" value="1"/>
</dbReference>
<keyword evidence="4" id="KW-1185">Reference proteome</keyword>
<dbReference type="PANTHER" id="PTHR44757">
    <property type="entry name" value="DIGUANYLATE CYCLASE DGCP"/>
    <property type="match status" value="1"/>
</dbReference>
<dbReference type="Gene3D" id="3.30.70.270">
    <property type="match status" value="1"/>
</dbReference>
<dbReference type="CDD" id="cd01948">
    <property type="entry name" value="EAL"/>
    <property type="match status" value="1"/>
</dbReference>
<comment type="caution">
    <text evidence="3">The sequence shown here is derived from an EMBL/GenBank/DDBJ whole genome shotgun (WGS) entry which is preliminary data.</text>
</comment>
<dbReference type="Pfam" id="PF00563">
    <property type="entry name" value="EAL"/>
    <property type="match status" value="1"/>
</dbReference>
<dbReference type="Proteomes" id="UP000639973">
    <property type="component" value="Unassembled WGS sequence"/>
</dbReference>
<evidence type="ECO:0000259" key="2">
    <source>
        <dbReference type="PROSITE" id="PS50887"/>
    </source>
</evidence>
<dbReference type="EMBL" id="BMOL01000035">
    <property type="protein sequence ID" value="GGL94675.1"/>
    <property type="molecule type" value="Genomic_DNA"/>
</dbReference>
<dbReference type="PANTHER" id="PTHR44757:SF2">
    <property type="entry name" value="BIOFILM ARCHITECTURE MAINTENANCE PROTEIN MBAA"/>
    <property type="match status" value="1"/>
</dbReference>
<dbReference type="InterPro" id="IPR043128">
    <property type="entry name" value="Rev_trsase/Diguanyl_cyclase"/>
</dbReference>
<dbReference type="InterPro" id="IPR001633">
    <property type="entry name" value="EAL_dom"/>
</dbReference>
<evidence type="ECO:0000313" key="3">
    <source>
        <dbReference type="EMBL" id="GGL94675.1"/>
    </source>
</evidence>
<dbReference type="PROSITE" id="PS50887">
    <property type="entry name" value="GGDEF"/>
    <property type="match status" value="1"/>
</dbReference>
<dbReference type="CDD" id="cd01949">
    <property type="entry name" value="GGDEF"/>
    <property type="match status" value="1"/>
</dbReference>
<dbReference type="SUPFAM" id="SSF55073">
    <property type="entry name" value="Nucleotide cyclase"/>
    <property type="match status" value="1"/>
</dbReference>
<dbReference type="PROSITE" id="PS50883">
    <property type="entry name" value="EAL"/>
    <property type="match status" value="1"/>
</dbReference>
<dbReference type="NCBIfam" id="TIGR00254">
    <property type="entry name" value="GGDEF"/>
    <property type="match status" value="1"/>
</dbReference>
<accession>A0ABQ2GG96</accession>
<feature type="domain" description="GGDEF" evidence="2">
    <location>
        <begin position="47"/>
        <end position="180"/>
    </location>
</feature>
<feature type="domain" description="EAL" evidence="1">
    <location>
        <begin position="188"/>
        <end position="428"/>
    </location>
</feature>
<dbReference type="SMART" id="SM00267">
    <property type="entry name" value="GGDEF"/>
    <property type="match status" value="1"/>
</dbReference>
<proteinExistence type="predicted"/>
<organism evidence="3 4">
    <name type="scientific">Deinococcus aerolatus</name>
    <dbReference type="NCBI Taxonomy" id="522487"/>
    <lineage>
        <taxon>Bacteria</taxon>
        <taxon>Thermotogati</taxon>
        <taxon>Deinococcota</taxon>
        <taxon>Deinococci</taxon>
        <taxon>Deinococcales</taxon>
        <taxon>Deinococcaceae</taxon>
        <taxon>Deinococcus</taxon>
    </lineage>
</organism>
<dbReference type="Gene3D" id="3.20.20.450">
    <property type="entry name" value="EAL domain"/>
    <property type="match status" value="1"/>
</dbReference>
<sequence>MTELKLRQALTDLSHMAMNDALTGLPNRVYFRQQLTEACRRADVSGEKVVVGLMDLDRFKMINDTFGHLAGDHLLKDVARRLKEATSTSDTVARISGDEFVLLLTDVRSVADIDLVMKRLRDGFADPFLIEGQEVFVHWSLGLSVYPDDALEMDALLKHADAAMYRIKQAGGGHAAFQRQQDQRTTIQMERLTALHRALERDELQLYFQPVVQAESHAVVAHEALLRWVRPTGVVSPLDFIPLAETSGLIVPIGRWVLQQAINALKARRISRVSVNVSALEIRQPDFVEFLQWILTETGVEPRRIWLELTESSMLEPRFAPVLQDLHALGVRTALDDFGNGYSSLMALTSLPIELVKIDRSFTAPIGEVTPSGQRALEVVRGIVALATALGLPTVAEGIETPRQAALLSQVGCTFFQGYLFGRPQPLS</sequence>
<name>A0ABQ2GG96_9DEIO</name>
<dbReference type="InterPro" id="IPR035919">
    <property type="entry name" value="EAL_sf"/>
</dbReference>
<gene>
    <name evidence="3" type="ORF">GCM10010840_35880</name>
</gene>
<dbReference type="InterPro" id="IPR052155">
    <property type="entry name" value="Biofilm_reg_signaling"/>
</dbReference>
<dbReference type="InterPro" id="IPR000160">
    <property type="entry name" value="GGDEF_dom"/>
</dbReference>
<dbReference type="InterPro" id="IPR029787">
    <property type="entry name" value="Nucleotide_cyclase"/>
</dbReference>
<dbReference type="Pfam" id="PF00990">
    <property type="entry name" value="GGDEF"/>
    <property type="match status" value="1"/>
</dbReference>
<protein>
    <recommendedName>
        <fullName evidence="5">Diguanylate cyclase/phosphodiesterase</fullName>
    </recommendedName>
</protein>
<evidence type="ECO:0000259" key="1">
    <source>
        <dbReference type="PROSITE" id="PS50883"/>
    </source>
</evidence>
<reference evidence="4" key="1">
    <citation type="journal article" date="2019" name="Int. J. Syst. Evol. Microbiol.">
        <title>The Global Catalogue of Microorganisms (GCM) 10K type strain sequencing project: providing services to taxonomists for standard genome sequencing and annotation.</title>
        <authorList>
            <consortium name="The Broad Institute Genomics Platform"/>
            <consortium name="The Broad Institute Genome Sequencing Center for Infectious Disease"/>
            <person name="Wu L."/>
            <person name="Ma J."/>
        </authorList>
    </citation>
    <scope>NUCLEOTIDE SEQUENCE [LARGE SCALE GENOMIC DNA]</scope>
    <source>
        <strain evidence="4">JCM 15442</strain>
    </source>
</reference>
<dbReference type="SMART" id="SM00052">
    <property type="entry name" value="EAL"/>
    <property type="match status" value="1"/>
</dbReference>
<evidence type="ECO:0008006" key="5">
    <source>
        <dbReference type="Google" id="ProtNLM"/>
    </source>
</evidence>
<evidence type="ECO:0000313" key="4">
    <source>
        <dbReference type="Proteomes" id="UP000639973"/>
    </source>
</evidence>